<keyword evidence="7" id="KW-1185">Reference proteome</keyword>
<dbReference type="STRING" id="1123062.SAMN02745775_10798"/>
<dbReference type="PRINTS" id="PR00313">
    <property type="entry name" value="CABNDNGRPT"/>
</dbReference>
<evidence type="ECO:0000256" key="2">
    <source>
        <dbReference type="ARBA" id="ARBA00004613"/>
    </source>
</evidence>
<dbReference type="GO" id="GO:0005615">
    <property type="term" value="C:extracellular space"/>
    <property type="evidence" value="ECO:0007669"/>
    <property type="project" value="InterPro"/>
</dbReference>
<gene>
    <name evidence="6" type="ORF">SAMN02745775_10798</name>
</gene>
<keyword evidence="3" id="KW-0964">Secreted</keyword>
<dbReference type="Proteomes" id="UP000199473">
    <property type="component" value="Unassembled WGS sequence"/>
</dbReference>
<evidence type="ECO:0000313" key="7">
    <source>
        <dbReference type="Proteomes" id="UP000199473"/>
    </source>
</evidence>
<accession>A0A1I4CAQ0</accession>
<protein>
    <submittedName>
        <fullName evidence="6">Hemolysin-type calcium-binding repeat-containing protein</fullName>
    </submittedName>
</protein>
<dbReference type="EMBL" id="FOSQ01000007">
    <property type="protein sequence ID" value="SFK78258.1"/>
    <property type="molecule type" value="Genomic_DNA"/>
</dbReference>
<dbReference type="AlphaFoldDB" id="A0A1I4CAQ0"/>
<keyword evidence="4" id="KW-0677">Repeat</keyword>
<dbReference type="PROSITE" id="PS00330">
    <property type="entry name" value="HEMOLYSIN_CALCIUM"/>
    <property type="match status" value="1"/>
</dbReference>
<proteinExistence type="predicted"/>
<feature type="domain" description="Peptidase M10 serralysin C-terminal" evidence="5">
    <location>
        <begin position="73"/>
        <end position="188"/>
    </location>
</feature>
<dbReference type="InterPro" id="IPR013858">
    <property type="entry name" value="Peptidase_M10B_C"/>
</dbReference>
<evidence type="ECO:0000313" key="6">
    <source>
        <dbReference type="EMBL" id="SFK78258.1"/>
    </source>
</evidence>
<dbReference type="Pfam" id="PF08548">
    <property type="entry name" value="Peptidase_M10_C"/>
    <property type="match status" value="1"/>
</dbReference>
<feature type="non-terminal residue" evidence="6">
    <location>
        <position position="1"/>
    </location>
</feature>
<dbReference type="SUPFAM" id="SSF51120">
    <property type="entry name" value="beta-Roll"/>
    <property type="match status" value="1"/>
</dbReference>
<dbReference type="GO" id="GO:0005509">
    <property type="term" value="F:calcium ion binding"/>
    <property type="evidence" value="ECO:0007669"/>
    <property type="project" value="InterPro"/>
</dbReference>
<organism evidence="6 7">
    <name type="scientific">Falsiroseomonas stagni DSM 19981</name>
    <dbReference type="NCBI Taxonomy" id="1123062"/>
    <lineage>
        <taxon>Bacteria</taxon>
        <taxon>Pseudomonadati</taxon>
        <taxon>Pseudomonadota</taxon>
        <taxon>Alphaproteobacteria</taxon>
        <taxon>Acetobacterales</taxon>
        <taxon>Roseomonadaceae</taxon>
        <taxon>Falsiroseomonas</taxon>
    </lineage>
</organism>
<dbReference type="RefSeq" id="WP_175534008.1">
    <property type="nucleotide sequence ID" value="NZ_FOSQ01000007.1"/>
</dbReference>
<comment type="cofactor">
    <cofactor evidence="1">
        <name>Ca(2+)</name>
        <dbReference type="ChEBI" id="CHEBI:29108"/>
    </cofactor>
</comment>
<dbReference type="Pfam" id="PF00353">
    <property type="entry name" value="HemolysinCabind"/>
    <property type="match status" value="1"/>
</dbReference>
<reference evidence="6 7" key="1">
    <citation type="submission" date="2016-10" db="EMBL/GenBank/DDBJ databases">
        <authorList>
            <person name="de Groot N.N."/>
        </authorList>
    </citation>
    <scope>NUCLEOTIDE SEQUENCE [LARGE SCALE GENOMIC DNA]</scope>
    <source>
        <strain evidence="6 7">DSM 19981</strain>
    </source>
</reference>
<comment type="subcellular location">
    <subcellularLocation>
        <location evidence="2">Secreted</location>
    </subcellularLocation>
</comment>
<dbReference type="InterPro" id="IPR001343">
    <property type="entry name" value="Hemolysn_Ca-bd"/>
</dbReference>
<dbReference type="InterPro" id="IPR011049">
    <property type="entry name" value="Serralysin-like_metalloprot_C"/>
</dbReference>
<sequence>YVVDAIGDVVEEAADGGIDRVTASIDYMLGADVEQLRLTGAGDLDGTGNALANTLTGNAGANVLDGGVGNDTLSGGLGADTLVGGTGLDRFFFNALDSSQAASPDIILDFSRGQDRVQVDAIDPSAAPGNQAFLWIGSAGFTGTGVAQARTWQDGTDTYAGFDDGSGGEAEMVIRFNGLLALTATDFIL</sequence>
<evidence type="ECO:0000256" key="1">
    <source>
        <dbReference type="ARBA" id="ARBA00001913"/>
    </source>
</evidence>
<name>A0A1I4CAQ0_9PROT</name>
<dbReference type="InterPro" id="IPR018511">
    <property type="entry name" value="Hemolysin-typ_Ca-bd_CS"/>
</dbReference>
<dbReference type="Gene3D" id="2.150.10.10">
    <property type="entry name" value="Serralysin-like metalloprotease, C-terminal"/>
    <property type="match status" value="1"/>
</dbReference>
<evidence type="ECO:0000256" key="3">
    <source>
        <dbReference type="ARBA" id="ARBA00022525"/>
    </source>
</evidence>
<evidence type="ECO:0000259" key="5">
    <source>
        <dbReference type="Pfam" id="PF08548"/>
    </source>
</evidence>
<evidence type="ECO:0000256" key="4">
    <source>
        <dbReference type="ARBA" id="ARBA00022737"/>
    </source>
</evidence>